<dbReference type="GO" id="GO:0034626">
    <property type="term" value="P:fatty acid elongation, polyunsaturated fatty acid"/>
    <property type="evidence" value="ECO:0007669"/>
    <property type="project" value="TreeGrafter"/>
</dbReference>
<protein>
    <recommendedName>
        <fullName evidence="10">Elongation of very long chain fatty acids protein</fullName>
        <ecNumber evidence="10">2.3.1.199</ecNumber>
    </recommendedName>
    <alternativeName>
        <fullName evidence="10">Very-long-chain 3-oxoacyl-CoA synthase</fullName>
    </alternativeName>
</protein>
<comment type="similarity">
    <text evidence="10">Belongs to the ELO family.</text>
</comment>
<keyword evidence="2 10" id="KW-0444">Lipid biosynthesis</keyword>
<accession>A0A9P0AAG2</accession>
<feature type="transmembrane region" description="Helical" evidence="10">
    <location>
        <begin position="175"/>
        <end position="198"/>
    </location>
</feature>
<keyword evidence="12" id="KW-1185">Reference proteome</keyword>
<feature type="transmembrane region" description="Helical" evidence="10">
    <location>
        <begin position="210"/>
        <end position="230"/>
    </location>
</feature>
<dbReference type="EC" id="2.3.1.199" evidence="10"/>
<name>A0A9P0AAG2_BEMTA</name>
<evidence type="ECO:0000256" key="2">
    <source>
        <dbReference type="ARBA" id="ARBA00022516"/>
    </source>
</evidence>
<dbReference type="InterPro" id="IPR030457">
    <property type="entry name" value="ELO_CS"/>
</dbReference>
<keyword evidence="4 10" id="KW-0812">Transmembrane</keyword>
<keyword evidence="8 10" id="KW-0472">Membrane</keyword>
<dbReference type="GO" id="GO:0005789">
    <property type="term" value="C:endoplasmic reticulum membrane"/>
    <property type="evidence" value="ECO:0007669"/>
    <property type="project" value="TreeGrafter"/>
</dbReference>
<feature type="transmembrane region" description="Helical" evidence="10">
    <location>
        <begin position="72"/>
        <end position="92"/>
    </location>
</feature>
<evidence type="ECO:0000256" key="6">
    <source>
        <dbReference type="ARBA" id="ARBA00022989"/>
    </source>
</evidence>
<dbReference type="GO" id="GO:0019367">
    <property type="term" value="P:fatty acid elongation, saturated fatty acid"/>
    <property type="evidence" value="ECO:0007669"/>
    <property type="project" value="TreeGrafter"/>
</dbReference>
<feature type="transmembrane region" description="Helical" evidence="10">
    <location>
        <begin position="122"/>
        <end position="140"/>
    </location>
</feature>
<evidence type="ECO:0000256" key="4">
    <source>
        <dbReference type="ARBA" id="ARBA00022692"/>
    </source>
</evidence>
<organism evidence="11 12">
    <name type="scientific">Bemisia tabaci</name>
    <name type="common">Sweetpotato whitefly</name>
    <name type="synonym">Aleurodes tabaci</name>
    <dbReference type="NCBI Taxonomy" id="7038"/>
    <lineage>
        <taxon>Eukaryota</taxon>
        <taxon>Metazoa</taxon>
        <taxon>Ecdysozoa</taxon>
        <taxon>Arthropoda</taxon>
        <taxon>Hexapoda</taxon>
        <taxon>Insecta</taxon>
        <taxon>Pterygota</taxon>
        <taxon>Neoptera</taxon>
        <taxon>Paraneoptera</taxon>
        <taxon>Hemiptera</taxon>
        <taxon>Sternorrhyncha</taxon>
        <taxon>Aleyrodoidea</taxon>
        <taxon>Aleyrodidae</taxon>
        <taxon>Aleyrodinae</taxon>
        <taxon>Bemisia</taxon>
    </lineage>
</organism>
<dbReference type="PANTHER" id="PTHR11157:SF12">
    <property type="entry name" value="ELONGATION OF VERY LONG CHAIN FATTY ACIDS PROTEIN 4"/>
    <property type="match status" value="1"/>
</dbReference>
<dbReference type="Proteomes" id="UP001152759">
    <property type="component" value="Chromosome 3"/>
</dbReference>
<evidence type="ECO:0000256" key="5">
    <source>
        <dbReference type="ARBA" id="ARBA00022832"/>
    </source>
</evidence>
<keyword evidence="3 10" id="KW-0808">Transferase</keyword>
<evidence type="ECO:0000256" key="10">
    <source>
        <dbReference type="RuleBase" id="RU361115"/>
    </source>
</evidence>
<dbReference type="PROSITE" id="PS01188">
    <property type="entry name" value="ELO"/>
    <property type="match status" value="1"/>
</dbReference>
<evidence type="ECO:0000256" key="7">
    <source>
        <dbReference type="ARBA" id="ARBA00023098"/>
    </source>
</evidence>
<dbReference type="GO" id="GO:0042761">
    <property type="term" value="P:very long-chain fatty acid biosynthetic process"/>
    <property type="evidence" value="ECO:0007669"/>
    <property type="project" value="TreeGrafter"/>
</dbReference>
<dbReference type="EMBL" id="OU963864">
    <property type="protein sequence ID" value="CAH0386489.1"/>
    <property type="molecule type" value="Genomic_DNA"/>
</dbReference>
<evidence type="ECO:0000256" key="1">
    <source>
        <dbReference type="ARBA" id="ARBA00004141"/>
    </source>
</evidence>
<dbReference type="PANTHER" id="PTHR11157">
    <property type="entry name" value="FATTY ACID ACYL TRANSFERASE-RELATED"/>
    <property type="match status" value="1"/>
</dbReference>
<evidence type="ECO:0000313" key="12">
    <source>
        <dbReference type="Proteomes" id="UP001152759"/>
    </source>
</evidence>
<keyword evidence="5 10" id="KW-0276">Fatty acid metabolism</keyword>
<dbReference type="Pfam" id="PF01151">
    <property type="entry name" value="ELO"/>
    <property type="match status" value="1"/>
</dbReference>
<comment type="subcellular location">
    <subcellularLocation>
        <location evidence="1">Membrane</location>
        <topology evidence="1">Multi-pass membrane protein</topology>
    </subcellularLocation>
</comment>
<reference evidence="11" key="1">
    <citation type="submission" date="2021-12" db="EMBL/GenBank/DDBJ databases">
        <authorList>
            <person name="King R."/>
        </authorList>
    </citation>
    <scope>NUCLEOTIDE SEQUENCE</scope>
</reference>
<dbReference type="InterPro" id="IPR002076">
    <property type="entry name" value="ELO_fam"/>
</dbReference>
<dbReference type="GO" id="GO:0009922">
    <property type="term" value="F:fatty acid elongase activity"/>
    <property type="evidence" value="ECO:0007669"/>
    <property type="project" value="UniProtKB-EC"/>
</dbReference>
<sequence>MAGDYLNSTLFVDQIYGFYQWTQSLSDHRTKGWLMVDSPVPTFVYTTMYLSIVCIGPRLMRDRRPFRLNWLLLPYNFAMAALNLYIAIELLIASTRLRYSYVCQPVTFVNSEEELRIANAVWWYYFSKLLEFCDTFFFILRKKDNQLTFLHVYHHSTMFGLWYIGIKWVPSGSTFLPAMVNSFIHVLMYSYYGLTALGPKTAKYLWWKKYLTILQLIQFTTALILGINGIRSGCNFPLWMQYLLVVYMISFIVLFGNFYAQAYLKKGQDAFQRNICSSHLISNEDYNETENQDGQEGKKSN</sequence>
<gene>
    <name evidence="11" type="ORF">BEMITA_LOCUS5601</name>
</gene>
<evidence type="ECO:0000256" key="9">
    <source>
        <dbReference type="ARBA" id="ARBA00023160"/>
    </source>
</evidence>
<dbReference type="AlphaFoldDB" id="A0A9P0AAG2"/>
<evidence type="ECO:0000256" key="8">
    <source>
        <dbReference type="ARBA" id="ARBA00023136"/>
    </source>
</evidence>
<evidence type="ECO:0000313" key="11">
    <source>
        <dbReference type="EMBL" id="CAH0386489.1"/>
    </source>
</evidence>
<comment type="catalytic activity">
    <reaction evidence="10">
        <text>a very-long-chain acyl-CoA + malonyl-CoA + H(+) = a very-long-chain 3-oxoacyl-CoA + CO2 + CoA</text>
        <dbReference type="Rhea" id="RHEA:32727"/>
        <dbReference type="ChEBI" id="CHEBI:15378"/>
        <dbReference type="ChEBI" id="CHEBI:16526"/>
        <dbReference type="ChEBI" id="CHEBI:57287"/>
        <dbReference type="ChEBI" id="CHEBI:57384"/>
        <dbReference type="ChEBI" id="CHEBI:90725"/>
        <dbReference type="ChEBI" id="CHEBI:90736"/>
        <dbReference type="EC" id="2.3.1.199"/>
    </reaction>
</comment>
<evidence type="ECO:0000256" key="3">
    <source>
        <dbReference type="ARBA" id="ARBA00022679"/>
    </source>
</evidence>
<feature type="transmembrane region" description="Helical" evidence="10">
    <location>
        <begin position="42"/>
        <end position="60"/>
    </location>
</feature>
<feature type="transmembrane region" description="Helical" evidence="10">
    <location>
        <begin position="242"/>
        <end position="264"/>
    </location>
</feature>
<keyword evidence="9 10" id="KW-0275">Fatty acid biosynthesis</keyword>
<feature type="transmembrane region" description="Helical" evidence="10">
    <location>
        <begin position="152"/>
        <end position="169"/>
    </location>
</feature>
<dbReference type="GO" id="GO:0030148">
    <property type="term" value="P:sphingolipid biosynthetic process"/>
    <property type="evidence" value="ECO:0007669"/>
    <property type="project" value="TreeGrafter"/>
</dbReference>
<keyword evidence="6 10" id="KW-1133">Transmembrane helix</keyword>
<keyword evidence="7 10" id="KW-0443">Lipid metabolism</keyword>
<proteinExistence type="inferred from homology"/>
<dbReference type="KEGG" id="btab:109029930"/>
<dbReference type="GO" id="GO:0034625">
    <property type="term" value="P:fatty acid elongation, monounsaturated fatty acid"/>
    <property type="evidence" value="ECO:0007669"/>
    <property type="project" value="TreeGrafter"/>
</dbReference>